<dbReference type="EMBL" id="CP049074">
    <property type="protein sequence ID" value="QKQ99052.1"/>
    <property type="molecule type" value="Genomic_DNA"/>
</dbReference>
<dbReference type="Pfam" id="PF00108">
    <property type="entry name" value="Thiolase_N"/>
    <property type="match status" value="1"/>
</dbReference>
<feature type="domain" description="Thiolase N-terminal" evidence="2">
    <location>
        <begin position="2"/>
        <end position="215"/>
    </location>
</feature>
<evidence type="ECO:0000313" key="4">
    <source>
        <dbReference type="EMBL" id="QKQ99052.1"/>
    </source>
</evidence>
<dbReference type="OrthoDB" id="167534at2157"/>
<dbReference type="RefSeq" id="WP_174628568.1">
    <property type="nucleotide sequence ID" value="NZ_CP049074.1"/>
</dbReference>
<name>A0A6N0NT21_9CREN</name>
<accession>A0A6N0NT21</accession>
<dbReference type="KEGG" id="mten:GWK48_00375"/>
<evidence type="ECO:0000259" key="3">
    <source>
        <dbReference type="Pfam" id="PF22691"/>
    </source>
</evidence>
<evidence type="ECO:0000256" key="1">
    <source>
        <dbReference type="ARBA" id="ARBA00023229"/>
    </source>
</evidence>
<dbReference type="Proteomes" id="UP000509301">
    <property type="component" value="Chromosome"/>
</dbReference>
<evidence type="ECO:0000259" key="2">
    <source>
        <dbReference type="Pfam" id="PF00108"/>
    </source>
</evidence>
<gene>
    <name evidence="4" type="ORF">GWK48_00375</name>
</gene>
<organism evidence="4 5">
    <name type="scientific">Metallosphaera tengchongensis</name>
    <dbReference type="NCBI Taxonomy" id="1532350"/>
    <lineage>
        <taxon>Archaea</taxon>
        <taxon>Thermoproteota</taxon>
        <taxon>Thermoprotei</taxon>
        <taxon>Sulfolobales</taxon>
        <taxon>Sulfolobaceae</taxon>
        <taxon>Metallosphaera</taxon>
    </lineage>
</organism>
<dbReference type="PIRSF" id="PIRSF000429">
    <property type="entry name" value="Ac-CoA_Ac_transf"/>
    <property type="match status" value="1"/>
</dbReference>
<dbReference type="Gene3D" id="3.40.47.10">
    <property type="match status" value="1"/>
</dbReference>
<dbReference type="InterPro" id="IPR055140">
    <property type="entry name" value="Thiolase_C_2"/>
</dbReference>
<dbReference type="GeneID" id="55640354"/>
<proteinExistence type="predicted"/>
<dbReference type="InterPro" id="IPR020616">
    <property type="entry name" value="Thiolase_N"/>
</dbReference>
<dbReference type="CDD" id="cd00829">
    <property type="entry name" value="SCP-x_thiolase"/>
    <property type="match status" value="1"/>
</dbReference>
<dbReference type="PANTHER" id="PTHR42870:SF1">
    <property type="entry name" value="NON-SPECIFIC LIPID-TRANSFER PROTEIN-LIKE 2"/>
    <property type="match status" value="1"/>
</dbReference>
<protein>
    <submittedName>
        <fullName evidence="4">Thiolase family protein</fullName>
    </submittedName>
</protein>
<dbReference type="Pfam" id="PF22691">
    <property type="entry name" value="Thiolase_C_1"/>
    <property type="match status" value="1"/>
</dbReference>
<dbReference type="InterPro" id="IPR016039">
    <property type="entry name" value="Thiolase-like"/>
</dbReference>
<dbReference type="AlphaFoldDB" id="A0A6N0NT21"/>
<feature type="domain" description="Thiolase C-terminal" evidence="3">
    <location>
        <begin position="234"/>
        <end position="374"/>
    </location>
</feature>
<reference evidence="4 5" key="1">
    <citation type="submission" date="2020-02" db="EMBL/GenBank/DDBJ databases">
        <title>Comparative genome analysis reveals the metabolism and evolution of the thermophilic archaeal genus Metallosphaera.</title>
        <authorList>
            <person name="Jiang C."/>
        </authorList>
    </citation>
    <scope>NUCLEOTIDE SEQUENCE [LARGE SCALE GENOMIC DNA]</scope>
    <source>
        <strain evidence="4 5">Ric-A</strain>
    </source>
</reference>
<dbReference type="GO" id="GO:0016747">
    <property type="term" value="F:acyltransferase activity, transferring groups other than amino-acyl groups"/>
    <property type="evidence" value="ECO:0007669"/>
    <property type="project" value="InterPro"/>
</dbReference>
<sequence>MVAIVDASLTQFGKREEDLFQLAKQSSLPILRKFGGEVDFIVVSNSYSGEFSRVSGINNLISTYLSLDYIPSIRVDNTSGSGGSAILVAKSLLESQVAKSVLVIGVEKMSTMNTREVTSVISSLLPPRERSAGISVPSLASLMARLYMKRYGATRESIAQVAVKNHKNGAKNPFAHIRKEVTVEEVLRSNVVADPLRQYEFCPISDGSASLLMTRDEDAMSFTSKPVYVKGIAMASDSSHITDREDILEMRSVRTAGALAMRQAKVTRVDFAELHDMATILEIAEGEALGILERGKGWTYYLDGRTEIDGDIPINTSGGLNSKGHPIGASGVAQAVEAYLQIRGEAGVRQVKGRVGLTLSMAGFGNSATVAIFGDEP</sequence>
<dbReference type="PANTHER" id="PTHR42870">
    <property type="entry name" value="ACETYL-COA C-ACETYLTRANSFERASE"/>
    <property type="match status" value="1"/>
</dbReference>
<keyword evidence="5" id="KW-1185">Reference proteome</keyword>
<keyword evidence="1" id="KW-0414">Isoprene biosynthesis</keyword>
<dbReference type="GO" id="GO:0008299">
    <property type="term" value="P:isoprenoid biosynthetic process"/>
    <property type="evidence" value="ECO:0007669"/>
    <property type="project" value="UniProtKB-KW"/>
</dbReference>
<evidence type="ECO:0000313" key="5">
    <source>
        <dbReference type="Proteomes" id="UP000509301"/>
    </source>
</evidence>
<dbReference type="SUPFAM" id="SSF53901">
    <property type="entry name" value="Thiolase-like"/>
    <property type="match status" value="2"/>
</dbReference>
<dbReference type="InterPro" id="IPR002155">
    <property type="entry name" value="Thiolase"/>
</dbReference>